<comment type="caution">
    <text evidence="2">The sequence shown here is derived from an EMBL/GenBank/DDBJ whole genome shotgun (WGS) entry which is preliminary data.</text>
</comment>
<name>A0ABV0XWF4_9TELE</name>
<protein>
    <submittedName>
        <fullName evidence="2">Uncharacterized protein</fullName>
    </submittedName>
</protein>
<dbReference type="Proteomes" id="UP001469553">
    <property type="component" value="Unassembled WGS sequence"/>
</dbReference>
<feature type="signal peptide" evidence="1">
    <location>
        <begin position="1"/>
        <end position="25"/>
    </location>
</feature>
<organism evidence="2 3">
    <name type="scientific">Ameca splendens</name>
    <dbReference type="NCBI Taxonomy" id="208324"/>
    <lineage>
        <taxon>Eukaryota</taxon>
        <taxon>Metazoa</taxon>
        <taxon>Chordata</taxon>
        <taxon>Craniata</taxon>
        <taxon>Vertebrata</taxon>
        <taxon>Euteleostomi</taxon>
        <taxon>Actinopterygii</taxon>
        <taxon>Neopterygii</taxon>
        <taxon>Teleostei</taxon>
        <taxon>Neoteleostei</taxon>
        <taxon>Acanthomorphata</taxon>
        <taxon>Ovalentaria</taxon>
        <taxon>Atherinomorphae</taxon>
        <taxon>Cyprinodontiformes</taxon>
        <taxon>Goodeidae</taxon>
        <taxon>Ameca</taxon>
    </lineage>
</organism>
<gene>
    <name evidence="2" type="ORF">AMECASPLE_034525</name>
</gene>
<accession>A0ABV0XWF4</accession>
<evidence type="ECO:0000313" key="2">
    <source>
        <dbReference type="EMBL" id="MEQ2285693.1"/>
    </source>
</evidence>
<dbReference type="EMBL" id="JAHRIP010014310">
    <property type="protein sequence ID" value="MEQ2285693.1"/>
    <property type="molecule type" value="Genomic_DNA"/>
</dbReference>
<keyword evidence="3" id="KW-1185">Reference proteome</keyword>
<proteinExistence type="predicted"/>
<evidence type="ECO:0000256" key="1">
    <source>
        <dbReference type="SAM" id="SignalP"/>
    </source>
</evidence>
<keyword evidence="1" id="KW-0732">Signal</keyword>
<reference evidence="2 3" key="1">
    <citation type="submission" date="2021-06" db="EMBL/GenBank/DDBJ databases">
        <authorList>
            <person name="Palmer J.M."/>
        </authorList>
    </citation>
    <scope>NUCLEOTIDE SEQUENCE [LARGE SCALE GENOMIC DNA]</scope>
    <source>
        <strain evidence="2 3">AS_MEX2019</strain>
        <tissue evidence="2">Muscle</tissue>
    </source>
</reference>
<sequence length="126" mass="13656">MCGGDCCHFFFLSFFLEMNIHLHAANPTLDLLGQKAKQHVGFPESSPAAAVFHLKAASWEICGKVELKSSGNVKASCLTAELHVSLHVSQQKAAALHLCVLQQHHLLSKPTNCSHQSFMFASGSVL</sequence>
<evidence type="ECO:0000313" key="3">
    <source>
        <dbReference type="Proteomes" id="UP001469553"/>
    </source>
</evidence>
<feature type="chain" id="PRO_5047300616" evidence="1">
    <location>
        <begin position="26"/>
        <end position="126"/>
    </location>
</feature>